<proteinExistence type="predicted"/>
<dbReference type="AlphaFoldDB" id="A0A0M9BKK9"/>
<comment type="caution">
    <text evidence="1">The sequence shown here is derived from an EMBL/GenBank/DDBJ whole genome shotgun (WGS) entry which is preliminary data.</text>
</comment>
<evidence type="ECO:0000313" key="2">
    <source>
        <dbReference type="Proteomes" id="UP000037688"/>
    </source>
</evidence>
<keyword evidence="2" id="KW-1185">Reference proteome</keyword>
<dbReference type="OrthoDB" id="2636752at2"/>
<sequence>MRIMDYEGFKTHLKKASRKRNEPLIKIVAFQEKYMKIDEIQYYDVEQNYMSVQACNTLWMNLKDKSFHNLVSHDLKFFQTMDNLGRHSLENLIKELYDMAVPILLDYDPADYYSLQQLSEILVLDEMKLIEKLEMGRFKGAFINEEGNWVKPKPDRADLFL</sequence>
<gene>
    <name evidence="1" type="ORF">AMS66_26090</name>
</gene>
<dbReference type="PATRIC" id="fig|1705561.3.peg.5483"/>
<accession>A0A0M9BKK9</accession>
<organism evidence="1 2">
    <name type="scientific">Paenibacillus xylanivorans</name>
    <dbReference type="NCBI Taxonomy" id="1705561"/>
    <lineage>
        <taxon>Bacteria</taxon>
        <taxon>Bacillati</taxon>
        <taxon>Bacillota</taxon>
        <taxon>Bacilli</taxon>
        <taxon>Bacillales</taxon>
        <taxon>Paenibacillaceae</taxon>
        <taxon>Paenibacillus</taxon>
    </lineage>
</organism>
<name>A0A0M9BKK9_9BACL</name>
<reference evidence="1 2" key="1">
    <citation type="submission" date="2015-08" db="EMBL/GenBank/DDBJ databases">
        <title>Draft genome sequence of cellulolytic and xylanolytic Paenibacillus sp. A59, isolated from a decaying forest soil from Patagonia, Argentina.</title>
        <authorList>
            <person name="Ghio S."/>
            <person name="Caceres A.M."/>
            <person name="Talia P."/>
            <person name="Grasso D."/>
            <person name="Campos E."/>
        </authorList>
    </citation>
    <scope>NUCLEOTIDE SEQUENCE [LARGE SCALE GENOMIC DNA]</scope>
    <source>
        <strain evidence="1 2">A59</strain>
    </source>
</reference>
<evidence type="ECO:0000313" key="1">
    <source>
        <dbReference type="EMBL" id="KOY13222.1"/>
    </source>
</evidence>
<dbReference type="EMBL" id="LITU01000081">
    <property type="protein sequence ID" value="KOY13222.1"/>
    <property type="molecule type" value="Genomic_DNA"/>
</dbReference>
<protein>
    <submittedName>
        <fullName evidence="1">Uncharacterized protein</fullName>
    </submittedName>
</protein>
<dbReference type="RefSeq" id="WP_053783570.1">
    <property type="nucleotide sequence ID" value="NZ_LITU01000081.1"/>
</dbReference>
<dbReference type="Proteomes" id="UP000037688">
    <property type="component" value="Unassembled WGS sequence"/>
</dbReference>